<sequence>HDTCIFLKLQSAAAKFAVRQVNRRFAKSMNRNANYNIRERMANRFEVDQRAALFGSRFPGKGAQKPKDDMYAATSREMMERQNDAAIEDLEDKVGQLKDITRSIGSSIKDSNSLLDQMGIDFDKAASLLKGTLGHLKGMMANKSSKHMIYMVLFVLCLFMLMYFLRKLSFGSGGATSIQLKENASQGN</sequence>
<evidence type="ECO:0000256" key="7">
    <source>
        <dbReference type="ARBA" id="ARBA00023136"/>
    </source>
</evidence>
<accession>A0ABP0RUQ4</accession>
<gene>
    <name evidence="11" type="ORF">CCMP2556_LOCUS48416</name>
</gene>
<keyword evidence="5 9" id="KW-1133">Transmembrane helix</keyword>
<keyword evidence="12" id="KW-1185">Reference proteome</keyword>
<dbReference type="PROSITE" id="PS50192">
    <property type="entry name" value="T_SNARE"/>
    <property type="match status" value="1"/>
</dbReference>
<dbReference type="InterPro" id="IPR039899">
    <property type="entry name" value="BET1_SNARE"/>
</dbReference>
<evidence type="ECO:0000256" key="5">
    <source>
        <dbReference type="ARBA" id="ARBA00022989"/>
    </source>
</evidence>
<comment type="caution">
    <text evidence="11">The sequence shown here is derived from an EMBL/GenBank/DDBJ whole genome shotgun (WGS) entry which is preliminary data.</text>
</comment>
<organism evidence="11 12">
    <name type="scientific">Durusdinium trenchii</name>
    <dbReference type="NCBI Taxonomy" id="1381693"/>
    <lineage>
        <taxon>Eukaryota</taxon>
        <taxon>Sar</taxon>
        <taxon>Alveolata</taxon>
        <taxon>Dinophyceae</taxon>
        <taxon>Suessiales</taxon>
        <taxon>Symbiodiniaceae</taxon>
        <taxon>Durusdinium</taxon>
    </lineage>
</organism>
<keyword evidence="3 9" id="KW-0812">Transmembrane</keyword>
<keyword evidence="4" id="KW-0653">Protein transport</keyword>
<evidence type="ECO:0000256" key="6">
    <source>
        <dbReference type="ARBA" id="ARBA00023034"/>
    </source>
</evidence>
<keyword evidence="6" id="KW-0333">Golgi apparatus</keyword>
<dbReference type="SUPFAM" id="SSF58038">
    <property type="entry name" value="SNARE fusion complex"/>
    <property type="match status" value="1"/>
</dbReference>
<name>A0ABP0RUQ4_9DINO</name>
<keyword evidence="7 9" id="KW-0472">Membrane</keyword>
<dbReference type="EMBL" id="CAXAMN010026439">
    <property type="protein sequence ID" value="CAK9102971.1"/>
    <property type="molecule type" value="Genomic_DNA"/>
</dbReference>
<evidence type="ECO:0000256" key="8">
    <source>
        <dbReference type="ARBA" id="ARBA00046280"/>
    </source>
</evidence>
<evidence type="ECO:0000256" key="1">
    <source>
        <dbReference type="ARBA" id="ARBA00004394"/>
    </source>
</evidence>
<evidence type="ECO:0000259" key="10">
    <source>
        <dbReference type="PROSITE" id="PS50192"/>
    </source>
</evidence>
<evidence type="ECO:0000256" key="2">
    <source>
        <dbReference type="ARBA" id="ARBA00022448"/>
    </source>
</evidence>
<protein>
    <recommendedName>
        <fullName evidence="10">t-SNARE coiled-coil homology domain-containing protein</fullName>
    </recommendedName>
</protein>
<comment type="subcellular location">
    <subcellularLocation>
        <location evidence="8">Endomembrane system</location>
        <topology evidence="8">Single-pass type IV membrane protein</topology>
    </subcellularLocation>
    <subcellularLocation>
        <location evidence="1">Golgi apparatus membrane</location>
    </subcellularLocation>
</comment>
<evidence type="ECO:0000313" key="11">
    <source>
        <dbReference type="EMBL" id="CAK9102971.1"/>
    </source>
</evidence>
<dbReference type="Proteomes" id="UP001642484">
    <property type="component" value="Unassembled WGS sequence"/>
</dbReference>
<dbReference type="PANTHER" id="PTHR12791">
    <property type="entry name" value="GOLGI SNARE BET1-RELATED"/>
    <property type="match status" value="1"/>
</dbReference>
<reference evidence="11 12" key="1">
    <citation type="submission" date="2024-02" db="EMBL/GenBank/DDBJ databases">
        <authorList>
            <person name="Chen Y."/>
            <person name="Shah S."/>
            <person name="Dougan E. K."/>
            <person name="Thang M."/>
            <person name="Chan C."/>
        </authorList>
    </citation>
    <scope>NUCLEOTIDE SEQUENCE [LARGE SCALE GENOMIC DNA]</scope>
</reference>
<evidence type="ECO:0000256" key="4">
    <source>
        <dbReference type="ARBA" id="ARBA00022927"/>
    </source>
</evidence>
<evidence type="ECO:0000256" key="9">
    <source>
        <dbReference type="SAM" id="Phobius"/>
    </source>
</evidence>
<evidence type="ECO:0000256" key="3">
    <source>
        <dbReference type="ARBA" id="ARBA00022692"/>
    </source>
</evidence>
<dbReference type="Gene3D" id="1.20.5.110">
    <property type="match status" value="1"/>
</dbReference>
<feature type="domain" description="T-SNARE coiled-coil homology" evidence="10">
    <location>
        <begin position="77"/>
        <end position="139"/>
    </location>
</feature>
<evidence type="ECO:0000313" key="12">
    <source>
        <dbReference type="Proteomes" id="UP001642484"/>
    </source>
</evidence>
<dbReference type="InterPro" id="IPR000727">
    <property type="entry name" value="T_SNARE_dom"/>
</dbReference>
<feature type="transmembrane region" description="Helical" evidence="9">
    <location>
        <begin position="147"/>
        <end position="165"/>
    </location>
</feature>
<proteinExistence type="predicted"/>
<dbReference type="CDD" id="cd15853">
    <property type="entry name" value="SNARE_Bet1"/>
    <property type="match status" value="1"/>
</dbReference>
<feature type="non-terminal residue" evidence="11">
    <location>
        <position position="1"/>
    </location>
</feature>
<keyword evidence="2" id="KW-0813">Transport</keyword>